<dbReference type="EMBL" id="BMAO01035794">
    <property type="protein sequence ID" value="GFR05996.1"/>
    <property type="molecule type" value="Genomic_DNA"/>
</dbReference>
<proteinExistence type="predicted"/>
<organism evidence="1 2">
    <name type="scientific">Trichonephila clavata</name>
    <name type="common">Joro spider</name>
    <name type="synonym">Nephila clavata</name>
    <dbReference type="NCBI Taxonomy" id="2740835"/>
    <lineage>
        <taxon>Eukaryota</taxon>
        <taxon>Metazoa</taxon>
        <taxon>Ecdysozoa</taxon>
        <taxon>Arthropoda</taxon>
        <taxon>Chelicerata</taxon>
        <taxon>Arachnida</taxon>
        <taxon>Araneae</taxon>
        <taxon>Araneomorphae</taxon>
        <taxon>Entelegynae</taxon>
        <taxon>Araneoidea</taxon>
        <taxon>Nephilidae</taxon>
        <taxon>Trichonephila</taxon>
    </lineage>
</organism>
<name>A0A8X6LCQ4_TRICU</name>
<protein>
    <submittedName>
        <fullName evidence="1">Uncharacterized protein</fullName>
    </submittedName>
</protein>
<gene>
    <name evidence="1" type="primary">AVEN_269841_1</name>
    <name evidence="1" type="ORF">TNCT_590701</name>
</gene>
<comment type="caution">
    <text evidence="1">The sequence shown here is derived from an EMBL/GenBank/DDBJ whole genome shotgun (WGS) entry which is preliminary data.</text>
</comment>
<dbReference type="OrthoDB" id="6406584at2759"/>
<keyword evidence="2" id="KW-1185">Reference proteome</keyword>
<evidence type="ECO:0000313" key="2">
    <source>
        <dbReference type="Proteomes" id="UP000887116"/>
    </source>
</evidence>
<sequence length="81" mass="9649">MILTLIIWHNASSDHRMRMLRCFENGVPCLYDHCSVVRSVLINLHMIIHMICKADSEMDYQCEVLYTSDLLHHWFEKNVID</sequence>
<dbReference type="Proteomes" id="UP000887116">
    <property type="component" value="Unassembled WGS sequence"/>
</dbReference>
<dbReference type="AlphaFoldDB" id="A0A8X6LCQ4"/>
<accession>A0A8X6LCQ4</accession>
<evidence type="ECO:0000313" key="1">
    <source>
        <dbReference type="EMBL" id="GFR05996.1"/>
    </source>
</evidence>
<reference evidence="1" key="1">
    <citation type="submission" date="2020-07" db="EMBL/GenBank/DDBJ databases">
        <title>Multicomponent nature underlies the extraordinary mechanical properties of spider dragline silk.</title>
        <authorList>
            <person name="Kono N."/>
            <person name="Nakamura H."/>
            <person name="Mori M."/>
            <person name="Yoshida Y."/>
            <person name="Ohtoshi R."/>
            <person name="Malay A.D."/>
            <person name="Moran D.A.P."/>
            <person name="Tomita M."/>
            <person name="Numata K."/>
            <person name="Arakawa K."/>
        </authorList>
    </citation>
    <scope>NUCLEOTIDE SEQUENCE</scope>
</reference>